<feature type="domain" description="Ubiquitin-like protease family profile" evidence="5">
    <location>
        <begin position="78"/>
        <end position="251"/>
    </location>
</feature>
<dbReference type="EMBL" id="LT934114">
    <property type="protein sequence ID" value="VAH54026.1"/>
    <property type="molecule type" value="Genomic_DNA"/>
</dbReference>
<dbReference type="SUPFAM" id="SSF54001">
    <property type="entry name" value="Cysteine proteinases"/>
    <property type="match status" value="1"/>
</dbReference>
<dbReference type="GO" id="GO:0005634">
    <property type="term" value="C:nucleus"/>
    <property type="evidence" value="ECO:0007669"/>
    <property type="project" value="TreeGrafter"/>
</dbReference>
<comment type="similarity">
    <text evidence="1">Belongs to the peptidase C48 family.</text>
</comment>
<evidence type="ECO:0000256" key="1">
    <source>
        <dbReference type="ARBA" id="ARBA00005234"/>
    </source>
</evidence>
<keyword evidence="7" id="KW-1185">Reference proteome</keyword>
<dbReference type="OMA" id="AICRIAN"/>
<dbReference type="PANTHER" id="PTHR12606:SF122">
    <property type="entry name" value="UBIQUITIN-LIKE PROTEASE FAMILY PROFILE DOMAIN-CONTAINING PROTEIN"/>
    <property type="match status" value="1"/>
</dbReference>
<dbReference type="Gramene" id="TRITD2Bv1G250950.3">
    <property type="protein sequence ID" value="TRITD2Bv1G250950.3"/>
    <property type="gene ID" value="TRITD2Bv1G250950"/>
</dbReference>
<organism evidence="6 7">
    <name type="scientific">Triticum turgidum subsp. durum</name>
    <name type="common">Durum wheat</name>
    <name type="synonym">Triticum durum</name>
    <dbReference type="NCBI Taxonomy" id="4567"/>
    <lineage>
        <taxon>Eukaryota</taxon>
        <taxon>Viridiplantae</taxon>
        <taxon>Streptophyta</taxon>
        <taxon>Embryophyta</taxon>
        <taxon>Tracheophyta</taxon>
        <taxon>Spermatophyta</taxon>
        <taxon>Magnoliopsida</taxon>
        <taxon>Liliopsida</taxon>
        <taxon>Poales</taxon>
        <taxon>Poaceae</taxon>
        <taxon>BOP clade</taxon>
        <taxon>Pooideae</taxon>
        <taxon>Triticodae</taxon>
        <taxon>Triticeae</taxon>
        <taxon>Triticinae</taxon>
        <taxon>Triticum</taxon>
    </lineage>
</organism>
<dbReference type="InterPro" id="IPR038765">
    <property type="entry name" value="Papain-like_cys_pep_sf"/>
</dbReference>
<dbReference type="GO" id="GO:0006508">
    <property type="term" value="P:proteolysis"/>
    <property type="evidence" value="ECO:0007669"/>
    <property type="project" value="UniProtKB-KW"/>
</dbReference>
<evidence type="ECO:0000313" key="6">
    <source>
        <dbReference type="EMBL" id="VAH54026.1"/>
    </source>
</evidence>
<keyword evidence="2" id="KW-0645">Protease</keyword>
<name>A0A9R1Q265_TRITD</name>
<keyword evidence="3" id="KW-0378">Hydrolase</keyword>
<protein>
    <recommendedName>
        <fullName evidence="5">Ubiquitin-like protease family profile domain-containing protein</fullName>
    </recommendedName>
</protein>
<evidence type="ECO:0000313" key="7">
    <source>
        <dbReference type="Proteomes" id="UP000324705"/>
    </source>
</evidence>
<evidence type="ECO:0000256" key="4">
    <source>
        <dbReference type="ARBA" id="ARBA00022807"/>
    </source>
</evidence>
<keyword evidence="4" id="KW-0788">Thiol protease</keyword>
<dbReference type="Proteomes" id="UP000324705">
    <property type="component" value="Chromosome 2B"/>
</dbReference>
<evidence type="ECO:0000259" key="5">
    <source>
        <dbReference type="PROSITE" id="PS50600"/>
    </source>
</evidence>
<proteinExistence type="inferred from homology"/>
<accession>A0A9R1Q265</accession>
<dbReference type="GO" id="GO:0016926">
    <property type="term" value="P:protein desumoylation"/>
    <property type="evidence" value="ECO:0007669"/>
    <property type="project" value="TreeGrafter"/>
</dbReference>
<dbReference type="GO" id="GO:0016929">
    <property type="term" value="F:deSUMOylase activity"/>
    <property type="evidence" value="ECO:0007669"/>
    <property type="project" value="TreeGrafter"/>
</dbReference>
<dbReference type="PANTHER" id="PTHR12606">
    <property type="entry name" value="SENTRIN/SUMO-SPECIFIC PROTEASE"/>
    <property type="match status" value="1"/>
</dbReference>
<dbReference type="PROSITE" id="PS50600">
    <property type="entry name" value="ULP_PROTEASE"/>
    <property type="match status" value="1"/>
</dbReference>
<gene>
    <name evidence="6" type="ORF">TRITD_2Bv1G250950</name>
</gene>
<evidence type="ECO:0000256" key="3">
    <source>
        <dbReference type="ARBA" id="ARBA00022801"/>
    </source>
</evidence>
<dbReference type="Gene3D" id="3.40.395.10">
    <property type="entry name" value="Adenoviral Proteinase, Chain A"/>
    <property type="match status" value="1"/>
</dbReference>
<dbReference type="AlphaFoldDB" id="A0A9R1Q265"/>
<sequence length="309" mass="36068">MFERCPIISARGGSTTSSSAAHVPRRIVVPGRFNSDPYVPQVNRYSVTAQERRNHLAMVQIASHPEWCKYEAIRYERAYCSYRNLSSLQFKSRVDNFLILYVCRYLFNEAHPSVSKKHFFFSYIGETILDGTVAEIVGNAFNGANSAFPMWRSNMLYFPICRFNHWFSFVVCLKERLFVFLDSLYGEFSDFHLAIHDQIVNNFTNLWDTYVSPIMRKRIDFENFDIVYPAVRQQNNTYDCGVFSVMYMKHWTPRTPIGNLFTQADIDNIRIKLANELYFSTFNTAHKSLVTNFFGAELDNFSFLSGDRK</sequence>
<dbReference type="Pfam" id="PF02902">
    <property type="entry name" value="Peptidase_C48"/>
    <property type="match status" value="1"/>
</dbReference>
<evidence type="ECO:0000256" key="2">
    <source>
        <dbReference type="ARBA" id="ARBA00022670"/>
    </source>
</evidence>
<dbReference type="InterPro" id="IPR003653">
    <property type="entry name" value="Peptidase_C48_C"/>
</dbReference>
<reference evidence="6 7" key="1">
    <citation type="submission" date="2017-09" db="EMBL/GenBank/DDBJ databases">
        <authorList>
            <consortium name="International Durum Wheat Genome Sequencing Consortium (IDWGSC)"/>
            <person name="Milanesi L."/>
        </authorList>
    </citation>
    <scope>NUCLEOTIDE SEQUENCE [LARGE SCALE GENOMIC DNA]</scope>
    <source>
        <strain evidence="7">cv. Svevo</strain>
    </source>
</reference>